<keyword evidence="1" id="KW-0472">Membrane</keyword>
<feature type="transmembrane region" description="Helical" evidence="1">
    <location>
        <begin position="6"/>
        <end position="25"/>
    </location>
</feature>
<evidence type="ECO:0000256" key="1">
    <source>
        <dbReference type="SAM" id="Phobius"/>
    </source>
</evidence>
<dbReference type="eggNOG" id="ENOG5031RZK">
    <property type="taxonomic scope" value="Bacteria"/>
</dbReference>
<dbReference type="PATRIC" id="fig|1217715.3.peg.1922"/>
<comment type="caution">
    <text evidence="2">The sequence shown here is derived from an EMBL/GenBank/DDBJ whole genome shotgun (WGS) entry which is preliminary data.</text>
</comment>
<keyword evidence="1" id="KW-0812">Transmembrane</keyword>
<name>N8Q7E2_9GAMM</name>
<dbReference type="Proteomes" id="UP000013086">
    <property type="component" value="Unassembled WGS sequence"/>
</dbReference>
<dbReference type="HOGENOM" id="CLU_149122_0_0_6"/>
<dbReference type="AlphaFoldDB" id="N8Q7E2"/>
<reference evidence="2 3" key="1">
    <citation type="submission" date="2013-02" db="EMBL/GenBank/DDBJ databases">
        <title>The Genome Sequence of Acinetobacter sp. ANC 3994.</title>
        <authorList>
            <consortium name="The Broad Institute Genome Sequencing Platform"/>
            <consortium name="The Broad Institute Genome Sequencing Center for Infectious Disease"/>
            <person name="Cerqueira G."/>
            <person name="Feldgarden M."/>
            <person name="Courvalin P."/>
            <person name="Perichon B."/>
            <person name="Grillot-Courvalin C."/>
            <person name="Clermont D."/>
            <person name="Rocha E."/>
            <person name="Yoon E.-J."/>
            <person name="Nemec A."/>
            <person name="Walker B."/>
            <person name="Young S.K."/>
            <person name="Zeng Q."/>
            <person name="Gargeya S."/>
            <person name="Fitzgerald M."/>
            <person name="Haas B."/>
            <person name="Abouelleil A."/>
            <person name="Alvarado L."/>
            <person name="Arachchi H.M."/>
            <person name="Berlin A.M."/>
            <person name="Chapman S.B."/>
            <person name="Dewar J."/>
            <person name="Goldberg J."/>
            <person name="Griggs A."/>
            <person name="Gujja S."/>
            <person name="Hansen M."/>
            <person name="Howarth C."/>
            <person name="Imamovic A."/>
            <person name="Larimer J."/>
            <person name="McCowan C."/>
            <person name="Murphy C."/>
            <person name="Neiman D."/>
            <person name="Pearson M."/>
            <person name="Priest M."/>
            <person name="Roberts A."/>
            <person name="Saif S."/>
            <person name="Shea T."/>
            <person name="Sisk P."/>
            <person name="Sykes S."/>
            <person name="Wortman J."/>
            <person name="Nusbaum C."/>
            <person name="Birren B."/>
        </authorList>
    </citation>
    <scope>NUCLEOTIDE SEQUENCE [LARGE SCALE GENOMIC DNA]</scope>
    <source>
        <strain evidence="2 3">ANC 3994</strain>
    </source>
</reference>
<accession>N8Q7E2</accession>
<keyword evidence="1" id="KW-1133">Transmembrane helix</keyword>
<organism evidence="2 3">
    <name type="scientific">Acinetobacter bohemicus ANC 3994</name>
    <dbReference type="NCBI Taxonomy" id="1217715"/>
    <lineage>
        <taxon>Bacteria</taxon>
        <taxon>Pseudomonadati</taxon>
        <taxon>Pseudomonadota</taxon>
        <taxon>Gammaproteobacteria</taxon>
        <taxon>Moraxellales</taxon>
        <taxon>Moraxellaceae</taxon>
        <taxon>Acinetobacter</taxon>
    </lineage>
</organism>
<evidence type="ECO:0000313" key="2">
    <source>
        <dbReference type="EMBL" id="ENU19113.1"/>
    </source>
</evidence>
<evidence type="ECO:0000313" key="3">
    <source>
        <dbReference type="Proteomes" id="UP000013086"/>
    </source>
</evidence>
<protein>
    <submittedName>
        <fullName evidence="2">Uncharacterized protein</fullName>
    </submittedName>
</protein>
<dbReference type="EMBL" id="APOH01000015">
    <property type="protein sequence ID" value="ENU19113.1"/>
    <property type="molecule type" value="Genomic_DNA"/>
</dbReference>
<gene>
    <name evidence="2" type="ORF">F994_01968</name>
</gene>
<proteinExistence type="predicted"/>
<feature type="transmembrane region" description="Helical" evidence="1">
    <location>
        <begin position="37"/>
        <end position="55"/>
    </location>
</feature>
<sequence>MATFLIVLGLMCIVGLPVYAILYIIPKVKPDDWKAGAPFLLMLPGFLIFGYALHLKSDQPITVSTACGTVQYYKKYSTGGRHSRHESFERITLQLDDSQYFRHFRFVESLARKHKDDHVCFEFHDRQKNSQLSESIVLKWMKPISIQQ</sequence>